<dbReference type="EMBL" id="UINC01201172">
    <property type="protein sequence ID" value="SVE20388.1"/>
    <property type="molecule type" value="Genomic_DNA"/>
</dbReference>
<accession>A0A383BLX5</accession>
<feature type="non-terminal residue" evidence="1">
    <location>
        <position position="61"/>
    </location>
</feature>
<proteinExistence type="predicted"/>
<gene>
    <name evidence="1" type="ORF">METZ01_LOCUS473242</name>
</gene>
<evidence type="ECO:0000313" key="1">
    <source>
        <dbReference type="EMBL" id="SVE20388.1"/>
    </source>
</evidence>
<feature type="non-terminal residue" evidence="1">
    <location>
        <position position="1"/>
    </location>
</feature>
<dbReference type="AlphaFoldDB" id="A0A383BLX5"/>
<reference evidence="1" key="1">
    <citation type="submission" date="2018-05" db="EMBL/GenBank/DDBJ databases">
        <authorList>
            <person name="Lanie J.A."/>
            <person name="Ng W.-L."/>
            <person name="Kazmierczak K.M."/>
            <person name="Andrzejewski T.M."/>
            <person name="Davidsen T.M."/>
            <person name="Wayne K.J."/>
            <person name="Tettelin H."/>
            <person name="Glass J.I."/>
            <person name="Rusch D."/>
            <person name="Podicherti R."/>
            <person name="Tsui H.-C.T."/>
            <person name="Winkler M.E."/>
        </authorList>
    </citation>
    <scope>NUCLEOTIDE SEQUENCE</scope>
</reference>
<sequence length="61" mass="6989">GGDSDPQGRSHRSAGWDRVEQSGRWAAENNLSLHALSLRAFDEQTLLRRRPFGCRVLRREL</sequence>
<name>A0A383BLX5_9ZZZZ</name>
<organism evidence="1">
    <name type="scientific">marine metagenome</name>
    <dbReference type="NCBI Taxonomy" id="408172"/>
    <lineage>
        <taxon>unclassified sequences</taxon>
        <taxon>metagenomes</taxon>
        <taxon>ecological metagenomes</taxon>
    </lineage>
</organism>
<protein>
    <submittedName>
        <fullName evidence="1">Uncharacterized protein</fullName>
    </submittedName>
</protein>